<keyword evidence="5" id="KW-1185">Reference proteome</keyword>
<dbReference type="Proteomes" id="UP000232323">
    <property type="component" value="Unassembled WGS sequence"/>
</dbReference>
<dbReference type="PROSITE" id="PS50084">
    <property type="entry name" value="KH_TYPE_1"/>
    <property type="match status" value="1"/>
</dbReference>
<dbReference type="InterPro" id="IPR001623">
    <property type="entry name" value="DnaJ_domain"/>
</dbReference>
<proteinExistence type="predicted"/>
<dbReference type="InterPro" id="IPR050817">
    <property type="entry name" value="DjlA_DnaK_co-chaperone"/>
</dbReference>
<dbReference type="CDD" id="cd00105">
    <property type="entry name" value="KH-I"/>
    <property type="match status" value="1"/>
</dbReference>
<dbReference type="PROSITE" id="PS50076">
    <property type="entry name" value="DNAJ_2"/>
    <property type="match status" value="1"/>
</dbReference>
<protein>
    <recommendedName>
        <fullName evidence="3">J domain-containing protein</fullName>
    </recommendedName>
</protein>
<dbReference type="SMART" id="SM00322">
    <property type="entry name" value="KH"/>
    <property type="match status" value="1"/>
</dbReference>
<dbReference type="Pfam" id="PF00013">
    <property type="entry name" value="KH_1"/>
    <property type="match status" value="1"/>
</dbReference>
<dbReference type="InterPro" id="IPR004087">
    <property type="entry name" value="KH_dom"/>
</dbReference>
<feature type="region of interest" description="Disordered" evidence="2">
    <location>
        <begin position="450"/>
        <end position="509"/>
    </location>
</feature>
<dbReference type="STRING" id="1157962.A0A250XBH1"/>
<dbReference type="SMART" id="SM00271">
    <property type="entry name" value="DnaJ"/>
    <property type="match status" value="1"/>
</dbReference>
<dbReference type="InterPro" id="IPR036612">
    <property type="entry name" value="KH_dom_type_1_sf"/>
</dbReference>
<dbReference type="SUPFAM" id="SSF46565">
    <property type="entry name" value="Chaperone J-domain"/>
    <property type="match status" value="1"/>
</dbReference>
<dbReference type="InterPro" id="IPR036869">
    <property type="entry name" value="J_dom_sf"/>
</dbReference>
<feature type="region of interest" description="Disordered" evidence="2">
    <location>
        <begin position="384"/>
        <end position="438"/>
    </location>
</feature>
<feature type="compositionally biased region" description="Basic and acidic residues" evidence="2">
    <location>
        <begin position="30"/>
        <end position="42"/>
    </location>
</feature>
<evidence type="ECO:0000259" key="3">
    <source>
        <dbReference type="PROSITE" id="PS50076"/>
    </source>
</evidence>
<dbReference type="EMBL" id="BEGY01000052">
    <property type="protein sequence ID" value="GAX80414.1"/>
    <property type="molecule type" value="Genomic_DNA"/>
</dbReference>
<comment type="caution">
    <text evidence="4">The sequence shown here is derived from an EMBL/GenBank/DDBJ whole genome shotgun (WGS) entry which is preliminary data.</text>
</comment>
<accession>A0A250XBH1</accession>
<feature type="domain" description="J" evidence="3">
    <location>
        <begin position="562"/>
        <end position="620"/>
    </location>
</feature>
<evidence type="ECO:0000313" key="4">
    <source>
        <dbReference type="EMBL" id="GAX80414.1"/>
    </source>
</evidence>
<evidence type="ECO:0000256" key="1">
    <source>
        <dbReference type="PROSITE-ProRule" id="PRU00117"/>
    </source>
</evidence>
<evidence type="ECO:0000256" key="2">
    <source>
        <dbReference type="SAM" id="MobiDB-lite"/>
    </source>
</evidence>
<dbReference type="CDD" id="cd06257">
    <property type="entry name" value="DnaJ"/>
    <property type="match status" value="1"/>
</dbReference>
<dbReference type="GO" id="GO:0003723">
    <property type="term" value="F:RNA binding"/>
    <property type="evidence" value="ECO:0007669"/>
    <property type="project" value="UniProtKB-UniRule"/>
</dbReference>
<feature type="compositionally biased region" description="Basic residues" evidence="2">
    <location>
        <begin position="43"/>
        <end position="61"/>
    </location>
</feature>
<dbReference type="Gene3D" id="3.30.1370.10">
    <property type="entry name" value="K Homology domain, type 1"/>
    <property type="match status" value="1"/>
</dbReference>
<gene>
    <name evidence="4" type="ORF">CEUSTIGMA_g7853.t1</name>
</gene>
<sequence>MGRSRSRSRSRDRRRRDSSRDRVHRRSRSRDRSRERSPDRRTEKHRHQDRSREKKKSKHRSLSRDRSLDRGRDNTHREPDRSNKGENNSGTQDAVVVDEKRARLEAWKARQQQLQQQNNTAPVAAVASNNANEEKLWVPWEHSQLPTVKPEPDLKPEAKAWMPWDDPTVAKVVKQEPTTIIAASASHVAAAPPAAVAAPAPRPHLVPAGTGIFCPPPKPVSGHGVANSGLGMTFAAAAKRAAAEAPAAAAPAAAAAAAGIDDDVDPLDAFMAAAVMPEVAEKQAVEAKRREEERAKYAEMIAAGKQPLAEVLEDSESEPEPDMVIQIPTSKVSDDIRTTHVSAMVIQIPTSKVKLLVGAGGLTIGSIQKKSKARVQIKKDEEDLNRAWGTGSSQPVKLPPKLRQQLQKQQAAAARAAKEGRLLQGSTKPAAPPPAAIQLPAAGHNAAGYGIASGFDDNDDVTGSRPAAPSSGTQQEEGDHGGGRENEADDESADDDKPGAPPRKMTTVEIFGDAKAVEIAERMIFEAIDNREQKQKQRQKEYEKKREEKRRARLLYHMRHTKNYEALELTPGASKSEVKKAYRRLAMLWHPDKHPDNQEEAKAKFQVIQKAYDMLMSTDEEEIQMQLT</sequence>
<feature type="compositionally biased region" description="Basic residues" evidence="2">
    <location>
        <begin position="1"/>
        <end position="29"/>
    </location>
</feature>
<dbReference type="PRINTS" id="PR00625">
    <property type="entry name" value="JDOMAIN"/>
</dbReference>
<dbReference type="AlphaFoldDB" id="A0A250XBH1"/>
<name>A0A250XBH1_9CHLO</name>
<organism evidence="4 5">
    <name type="scientific">Chlamydomonas eustigma</name>
    <dbReference type="NCBI Taxonomy" id="1157962"/>
    <lineage>
        <taxon>Eukaryota</taxon>
        <taxon>Viridiplantae</taxon>
        <taxon>Chlorophyta</taxon>
        <taxon>core chlorophytes</taxon>
        <taxon>Chlorophyceae</taxon>
        <taxon>CS clade</taxon>
        <taxon>Chlamydomonadales</taxon>
        <taxon>Chlamydomonadaceae</taxon>
        <taxon>Chlamydomonas</taxon>
    </lineage>
</organism>
<dbReference type="Gene3D" id="1.10.287.110">
    <property type="entry name" value="DnaJ domain"/>
    <property type="match status" value="1"/>
</dbReference>
<reference evidence="4 5" key="1">
    <citation type="submission" date="2017-08" db="EMBL/GenBank/DDBJ databases">
        <title>Acidophilic green algal genome provides insights into adaptation to an acidic environment.</title>
        <authorList>
            <person name="Hirooka S."/>
            <person name="Hirose Y."/>
            <person name="Kanesaki Y."/>
            <person name="Higuchi S."/>
            <person name="Fujiwara T."/>
            <person name="Onuma R."/>
            <person name="Era A."/>
            <person name="Ohbayashi R."/>
            <person name="Uzuka A."/>
            <person name="Nozaki H."/>
            <person name="Yoshikawa H."/>
            <person name="Miyagishima S.Y."/>
        </authorList>
    </citation>
    <scope>NUCLEOTIDE SEQUENCE [LARGE SCALE GENOMIC DNA]</scope>
    <source>
        <strain evidence="4 5">NIES-2499</strain>
    </source>
</reference>
<keyword evidence="1" id="KW-0694">RNA-binding</keyword>
<evidence type="ECO:0000313" key="5">
    <source>
        <dbReference type="Proteomes" id="UP000232323"/>
    </source>
</evidence>
<dbReference type="PANTHER" id="PTHR24074">
    <property type="entry name" value="CO-CHAPERONE PROTEIN DJLA"/>
    <property type="match status" value="1"/>
</dbReference>
<dbReference type="OrthoDB" id="10250354at2759"/>
<dbReference type="Pfam" id="PF00226">
    <property type="entry name" value="DnaJ"/>
    <property type="match status" value="1"/>
</dbReference>
<dbReference type="InterPro" id="IPR004088">
    <property type="entry name" value="KH_dom_type_1"/>
</dbReference>
<feature type="compositionally biased region" description="Low complexity" evidence="2">
    <location>
        <begin position="394"/>
        <end position="415"/>
    </location>
</feature>
<feature type="compositionally biased region" description="Basic and acidic residues" evidence="2">
    <location>
        <begin position="477"/>
        <end position="486"/>
    </location>
</feature>
<dbReference type="SUPFAM" id="SSF54791">
    <property type="entry name" value="Eukaryotic type KH-domain (KH-domain type I)"/>
    <property type="match status" value="1"/>
</dbReference>
<feature type="region of interest" description="Disordered" evidence="2">
    <location>
        <begin position="1"/>
        <end position="95"/>
    </location>
</feature>
<feature type="compositionally biased region" description="Basic and acidic residues" evidence="2">
    <location>
        <begin position="62"/>
        <end position="84"/>
    </location>
</feature>